<dbReference type="Pfam" id="PF25023">
    <property type="entry name" value="TEN_YD-shell"/>
    <property type="match status" value="1"/>
</dbReference>
<proteinExistence type="predicted"/>
<name>A0ABR6YHZ6_9BURK</name>
<feature type="compositionally biased region" description="Basic and acidic residues" evidence="2">
    <location>
        <begin position="328"/>
        <end position="347"/>
    </location>
</feature>
<dbReference type="InterPro" id="IPR022385">
    <property type="entry name" value="Rhs_assc_core"/>
</dbReference>
<keyword evidence="5" id="KW-1185">Reference proteome</keyword>
<sequence>MWSKSDGSQALHHDALGSITATTDTSGQLKSETVYDAFGNIVSQSGQSANKFGYTGHQMDQETGLIYFQARYYDPQTGRFITQDPYEGDWNTPLSLHHYLYAYGNPTTYVDLHGYANSIAGYFEQKRRETQEANGQVVGAVVGGVVGIGKAIYATGKFVVYDAIPAMAGNENAKARMDENGKAVATLLLQPQVVWAAMKQQVAQADVEAAQKEQNGNYSGAAFSRAYARFEIAAPIVAGIASGRVPTLSKALGVSGERINFPINRAVENAPPLPKSEVVVPEIVTTAEPVSRPGTTIAKPARDAAPKNQSVEPDVSDVRFTRIDRKSVRSTDYPTRERKATTKRLEEGATGSDGVIRCQGQNCKVQGGRELAPGEGTPQHIPSLVDTHNRIGYDTNQRIRNDLYNETAKELHCLDCQHGEGGSTTARYRRDVGPNYEARQSRQKTKKREEKSNE</sequence>
<dbReference type="InterPro" id="IPR050708">
    <property type="entry name" value="T6SS_VgrG/RHS"/>
</dbReference>
<accession>A0ABR6YHZ6</accession>
<evidence type="ECO:0000259" key="3">
    <source>
        <dbReference type="Pfam" id="PF25023"/>
    </source>
</evidence>
<gene>
    <name evidence="4" type="ORF">H8K55_21250</name>
</gene>
<keyword evidence="1" id="KW-0677">Repeat</keyword>
<organism evidence="4 5">
    <name type="scientific">Undibacterium flavidum</name>
    <dbReference type="NCBI Taxonomy" id="2762297"/>
    <lineage>
        <taxon>Bacteria</taxon>
        <taxon>Pseudomonadati</taxon>
        <taxon>Pseudomonadota</taxon>
        <taxon>Betaproteobacteria</taxon>
        <taxon>Burkholderiales</taxon>
        <taxon>Oxalobacteraceae</taxon>
        <taxon>Undibacterium</taxon>
    </lineage>
</organism>
<evidence type="ECO:0000313" key="5">
    <source>
        <dbReference type="Proteomes" id="UP000624279"/>
    </source>
</evidence>
<feature type="region of interest" description="Disordered" evidence="2">
    <location>
        <begin position="292"/>
        <end position="312"/>
    </location>
</feature>
<dbReference type="Gene3D" id="2.180.10.10">
    <property type="entry name" value="RHS repeat-associated core"/>
    <property type="match status" value="1"/>
</dbReference>
<dbReference type="Proteomes" id="UP000624279">
    <property type="component" value="Unassembled WGS sequence"/>
</dbReference>
<evidence type="ECO:0000313" key="4">
    <source>
        <dbReference type="EMBL" id="MBC3876123.1"/>
    </source>
</evidence>
<evidence type="ECO:0000256" key="1">
    <source>
        <dbReference type="ARBA" id="ARBA00022737"/>
    </source>
</evidence>
<dbReference type="PANTHER" id="PTHR32305">
    <property type="match status" value="1"/>
</dbReference>
<dbReference type="InterPro" id="IPR056823">
    <property type="entry name" value="TEN-like_YD-shell"/>
</dbReference>
<dbReference type="EMBL" id="JACOGA010000040">
    <property type="protein sequence ID" value="MBC3876123.1"/>
    <property type="molecule type" value="Genomic_DNA"/>
</dbReference>
<feature type="domain" description="Teneurin-like YD-shell" evidence="3">
    <location>
        <begin position="13"/>
        <end position="97"/>
    </location>
</feature>
<feature type="region of interest" description="Disordered" evidence="2">
    <location>
        <begin position="328"/>
        <end position="353"/>
    </location>
</feature>
<dbReference type="PANTHER" id="PTHR32305:SF15">
    <property type="entry name" value="PROTEIN RHSA-RELATED"/>
    <property type="match status" value="1"/>
</dbReference>
<dbReference type="NCBIfam" id="TIGR03696">
    <property type="entry name" value="Rhs_assc_core"/>
    <property type="match status" value="1"/>
</dbReference>
<feature type="region of interest" description="Disordered" evidence="2">
    <location>
        <begin position="417"/>
        <end position="454"/>
    </location>
</feature>
<reference evidence="4 5" key="1">
    <citation type="submission" date="2020-08" db="EMBL/GenBank/DDBJ databases">
        <title>Novel species isolated from subtropical streams in China.</title>
        <authorList>
            <person name="Lu H."/>
        </authorList>
    </citation>
    <scope>NUCLEOTIDE SEQUENCE [LARGE SCALE GENOMIC DNA]</scope>
    <source>
        <strain evidence="4 5">LX15W</strain>
    </source>
</reference>
<evidence type="ECO:0000256" key="2">
    <source>
        <dbReference type="SAM" id="MobiDB-lite"/>
    </source>
</evidence>
<protein>
    <submittedName>
        <fullName evidence="4">RHS repeat-associated core domain-containing protein</fullName>
    </submittedName>
</protein>
<comment type="caution">
    <text evidence="4">The sequence shown here is derived from an EMBL/GenBank/DDBJ whole genome shotgun (WGS) entry which is preliminary data.</text>
</comment>